<feature type="repeat" description="WD" evidence="1">
    <location>
        <begin position="257"/>
        <end position="298"/>
    </location>
</feature>
<organism evidence="3 4">
    <name type="scientific">Tilletia horrida</name>
    <dbReference type="NCBI Taxonomy" id="155126"/>
    <lineage>
        <taxon>Eukaryota</taxon>
        <taxon>Fungi</taxon>
        <taxon>Dikarya</taxon>
        <taxon>Basidiomycota</taxon>
        <taxon>Ustilaginomycotina</taxon>
        <taxon>Exobasidiomycetes</taxon>
        <taxon>Tilletiales</taxon>
        <taxon>Tilletiaceae</taxon>
        <taxon>Tilletia</taxon>
    </lineage>
</organism>
<feature type="compositionally biased region" description="Polar residues" evidence="2">
    <location>
        <begin position="510"/>
        <end position="524"/>
    </location>
</feature>
<gene>
    <name evidence="3" type="ORF">OC846_000465</name>
</gene>
<dbReference type="SMART" id="SM00320">
    <property type="entry name" value="WD40"/>
    <property type="match status" value="2"/>
</dbReference>
<proteinExistence type="predicted"/>
<dbReference type="InterPro" id="IPR001680">
    <property type="entry name" value="WD40_rpt"/>
</dbReference>
<evidence type="ECO:0008006" key="5">
    <source>
        <dbReference type="Google" id="ProtNLM"/>
    </source>
</evidence>
<dbReference type="Gene3D" id="2.130.10.10">
    <property type="entry name" value="YVTN repeat-like/Quinoprotein amine dehydrogenase"/>
    <property type="match status" value="2"/>
</dbReference>
<dbReference type="InterPro" id="IPR015943">
    <property type="entry name" value="WD40/YVTN_repeat-like_dom_sf"/>
</dbReference>
<keyword evidence="1" id="KW-0853">WD repeat</keyword>
<dbReference type="Proteomes" id="UP001176517">
    <property type="component" value="Unassembled WGS sequence"/>
</dbReference>
<evidence type="ECO:0000256" key="2">
    <source>
        <dbReference type="SAM" id="MobiDB-lite"/>
    </source>
</evidence>
<dbReference type="SUPFAM" id="SSF50978">
    <property type="entry name" value="WD40 repeat-like"/>
    <property type="match status" value="1"/>
</dbReference>
<dbReference type="EMBL" id="JAPDMZ010000005">
    <property type="protein sequence ID" value="KAK0557477.1"/>
    <property type="molecule type" value="Genomic_DNA"/>
</dbReference>
<dbReference type="PROSITE" id="PS50082">
    <property type="entry name" value="WD_REPEATS_2"/>
    <property type="match status" value="1"/>
</dbReference>
<keyword evidence="4" id="KW-1185">Reference proteome</keyword>
<dbReference type="AlphaFoldDB" id="A0AAN6JUI6"/>
<feature type="region of interest" description="Disordered" evidence="2">
    <location>
        <begin position="510"/>
        <end position="530"/>
    </location>
</feature>
<sequence length="580" mass="60706">MACVPYVTVQHDYPQVFDEISQGVVAAERVWISIYALNAPNASIHSRILLVSDEPEAGPLSIPTSDADGGGGVYIAEVKPEKELGVKRVKGSPKSLVVSSTFRPAEDSIAPSPTSARHIQQKIYLPPVTCLSPSHSISMPKVAPLQLRKGVTPEITAFDVSLSNNGLYVAGGPDGKCWIGALPGSAAASSQSGGSAPLVVLDGHVGDITSAKFFPSGEVVMTTGSDFRICIFSALPAEGATASSSTIPATNSAVRTLTAHSRAPTSTAIIGKGRIVLSGGRDGYVRCWNVGEAKEVGNLAASEAVTSSLFPPTIERILLGPDPSTKLEASSGEEETDLFPGRFPLLAIALNSGEVVLHDLRRCSLSHASASDSDPRSKPLRIQPFETLRTLLPPPSFPPGPPLDASDAAQAWASTRSGAASALAWDHERHLLVIGYARGLVAVHRVSELLSDESSEAQGTAPAEKNSLVALWKRNEATITQIELVPSTAQDEEHLRMVVTTSDGLAATLSLDTSSTPAEGSTTADSEEKDSLRVPCVLTEYIGWESGDTINSARVVSNEKGSSSVVLAGAGGLIRLYRGL</sequence>
<protein>
    <recommendedName>
        <fullName evidence="5">WD40 repeat-like protein</fullName>
    </recommendedName>
</protein>
<comment type="caution">
    <text evidence="3">The sequence shown here is derived from an EMBL/GenBank/DDBJ whole genome shotgun (WGS) entry which is preliminary data.</text>
</comment>
<dbReference type="Pfam" id="PF00400">
    <property type="entry name" value="WD40"/>
    <property type="match status" value="2"/>
</dbReference>
<dbReference type="InterPro" id="IPR036322">
    <property type="entry name" value="WD40_repeat_dom_sf"/>
</dbReference>
<name>A0AAN6JUI6_9BASI</name>
<accession>A0AAN6JUI6</accession>
<evidence type="ECO:0000313" key="3">
    <source>
        <dbReference type="EMBL" id="KAK0557477.1"/>
    </source>
</evidence>
<evidence type="ECO:0000313" key="4">
    <source>
        <dbReference type="Proteomes" id="UP001176517"/>
    </source>
</evidence>
<reference evidence="3" key="1">
    <citation type="journal article" date="2023" name="PhytoFront">
        <title>Draft Genome Resources of Seven Strains of Tilletia horrida, Causal Agent of Kernel Smut of Rice.</title>
        <authorList>
            <person name="Khanal S."/>
            <person name="Antony Babu S."/>
            <person name="Zhou X.G."/>
        </authorList>
    </citation>
    <scope>NUCLEOTIDE SEQUENCE</scope>
    <source>
        <strain evidence="3">TX6</strain>
    </source>
</reference>
<evidence type="ECO:0000256" key="1">
    <source>
        <dbReference type="PROSITE-ProRule" id="PRU00221"/>
    </source>
</evidence>